<dbReference type="EMBL" id="AP019798">
    <property type="protein sequence ID" value="BBL90093.1"/>
    <property type="molecule type" value="Genomic_DNA"/>
</dbReference>
<dbReference type="Gene3D" id="3.30.420.40">
    <property type="match status" value="2"/>
</dbReference>
<proteinExistence type="predicted"/>
<dbReference type="PANTHER" id="PTHR32432:SF3">
    <property type="entry name" value="ETHANOLAMINE UTILIZATION PROTEIN EUTJ"/>
    <property type="match status" value="1"/>
</dbReference>
<dbReference type="InterPro" id="IPR043129">
    <property type="entry name" value="ATPase_NBD"/>
</dbReference>
<evidence type="ECO:0000313" key="2">
    <source>
        <dbReference type="Proteomes" id="UP000315115"/>
    </source>
</evidence>
<dbReference type="SUPFAM" id="SSF53067">
    <property type="entry name" value="Actin-like ATPase domain"/>
    <property type="match status" value="1"/>
</dbReference>
<dbReference type="Proteomes" id="UP000315115">
    <property type="component" value="Chromosome 1"/>
</dbReference>
<dbReference type="RefSeq" id="WP_138941723.1">
    <property type="nucleotide sequence ID" value="NZ_AP019798.1"/>
</dbReference>
<dbReference type="PANTHER" id="PTHR32432">
    <property type="entry name" value="CELL DIVISION PROTEIN FTSA-RELATED"/>
    <property type="match status" value="1"/>
</dbReference>
<sequence length="338" mass="37661">MDKLIVTGIDITHRSLKAVILKPTGKSFSLLGYKEIVLNGDIVAENQLINHQEIVNTLKEIKKSLPLFHRKVAIAVPDSAVISKVLPMDCDLEESEVEFAVAQAFSLQSPIPIDELSLDYVPCDGGSMTKNRQYQVFATRKELVDSRVKLLEKAGLKPAVVDVHAQVAGEVWQLAAEANPENNSFCLVEVRERDGSITMFNTEGELFHKEFTWSPSEPLVQDGNFSEGGEAEIKATDHFNQDVAKNIQRQLQLYSSVSGSNDVQGLWLSGSRASTPMLLETLSTCLGIRCEILNIFEHFEIQLSPRRRRDLDWHRFTTAAGIAVRAIKCLRRGNASTR</sequence>
<dbReference type="InterPro" id="IPR005883">
    <property type="entry name" value="PilM"/>
</dbReference>
<organism evidence="1 2">
    <name type="scientific">Vibrio rotiferianus</name>
    <dbReference type="NCBI Taxonomy" id="190895"/>
    <lineage>
        <taxon>Bacteria</taxon>
        <taxon>Pseudomonadati</taxon>
        <taxon>Pseudomonadota</taxon>
        <taxon>Gammaproteobacteria</taxon>
        <taxon>Vibrionales</taxon>
        <taxon>Vibrionaceae</taxon>
        <taxon>Vibrio</taxon>
    </lineage>
</organism>
<dbReference type="AlphaFoldDB" id="A0A510I8N2"/>
<dbReference type="NCBIfam" id="TIGR01175">
    <property type="entry name" value="pilM"/>
    <property type="match status" value="1"/>
</dbReference>
<dbReference type="Gene3D" id="3.30.1490.300">
    <property type="match status" value="1"/>
</dbReference>
<dbReference type="InterPro" id="IPR050696">
    <property type="entry name" value="FtsA/MreB"/>
</dbReference>
<name>A0A510I8N2_9VIBR</name>
<dbReference type="Pfam" id="PF11104">
    <property type="entry name" value="PilM_2"/>
    <property type="match status" value="2"/>
</dbReference>
<reference evidence="2" key="1">
    <citation type="submission" date="2019-07" db="EMBL/GenBank/DDBJ databases">
        <title>Complete Genome Sequences of Vibrion rotiferianus strain AM7.</title>
        <authorList>
            <person name="Miyazaki K."/>
            <person name="Wiseschart A."/>
            <person name="Pootanakit K."/>
            <person name="Ishimori K."/>
            <person name="Kitahara K."/>
        </authorList>
    </citation>
    <scope>NUCLEOTIDE SEQUENCE [LARGE SCALE GENOMIC DNA]</scope>
    <source>
        <strain evidence="2">AM7</strain>
    </source>
</reference>
<accession>A0A510I8N2</accession>
<protein>
    <submittedName>
        <fullName evidence="1">Pilus assembly protein PilM</fullName>
    </submittedName>
</protein>
<gene>
    <name evidence="1" type="ORF">VroAM7_27460</name>
</gene>
<dbReference type="PIRSF" id="PIRSF019169">
    <property type="entry name" value="PilM"/>
    <property type="match status" value="1"/>
</dbReference>
<evidence type="ECO:0000313" key="1">
    <source>
        <dbReference type="EMBL" id="BBL90093.1"/>
    </source>
</evidence>